<evidence type="ECO:0000259" key="1">
    <source>
        <dbReference type="PROSITE" id="PS51186"/>
    </source>
</evidence>
<dbReference type="Proteomes" id="UP000076567">
    <property type="component" value="Unassembled WGS sequence"/>
</dbReference>
<dbReference type="CDD" id="cd04301">
    <property type="entry name" value="NAT_SF"/>
    <property type="match status" value="1"/>
</dbReference>
<dbReference type="InterPro" id="IPR016181">
    <property type="entry name" value="Acyl_CoA_acyltransferase"/>
</dbReference>
<evidence type="ECO:0000313" key="2">
    <source>
        <dbReference type="EMBL" id="KZE69524.1"/>
    </source>
</evidence>
<gene>
    <name evidence="2" type="ORF">AWM68_01645</name>
</gene>
<keyword evidence="3" id="KW-1185">Reference proteome</keyword>
<name>A0A161TJS2_9BACL</name>
<dbReference type="GO" id="GO:0016747">
    <property type="term" value="F:acyltransferase activity, transferring groups other than amino-acyl groups"/>
    <property type="evidence" value="ECO:0007669"/>
    <property type="project" value="InterPro"/>
</dbReference>
<dbReference type="Pfam" id="PF13302">
    <property type="entry name" value="Acetyltransf_3"/>
    <property type="match status" value="1"/>
</dbReference>
<reference evidence="3" key="1">
    <citation type="submission" date="2016-01" db="EMBL/GenBank/DDBJ databases">
        <title>Draft genome of Chromobacterium sp. F49.</title>
        <authorList>
            <person name="Hong K.W."/>
        </authorList>
    </citation>
    <scope>NUCLEOTIDE SEQUENCE [LARGE SCALE GENOMIC DNA]</scope>
    <source>
        <strain evidence="3">P7IIIA</strain>
    </source>
</reference>
<proteinExistence type="predicted"/>
<sequence length="183" mass="21578">MQLPKVQLRELNIEDAEDRYLWCLDEEVTKHLNMPDRYPPFSIEETRRWIEQCISRENGYEQKAIVSESGKHIGWIDLKNIDRLNHHAEIGIAIGDKAFWGKGYGIAAMHEMLRYGFQELALNKIWLRVETDNEKAITSYKRAGYMEEGILRQDRLRKGIYVDRLRMSILKDQYLSVNSISCK</sequence>
<dbReference type="InterPro" id="IPR000182">
    <property type="entry name" value="GNAT_dom"/>
</dbReference>
<dbReference type="Gene3D" id="3.40.630.30">
    <property type="match status" value="1"/>
</dbReference>
<protein>
    <submittedName>
        <fullName evidence="2">Acetyltransferase</fullName>
    </submittedName>
</protein>
<feature type="domain" description="N-acetyltransferase" evidence="1">
    <location>
        <begin position="6"/>
        <end position="172"/>
    </location>
</feature>
<dbReference type="PANTHER" id="PTHR43415">
    <property type="entry name" value="SPERMIDINE N(1)-ACETYLTRANSFERASE"/>
    <property type="match status" value="1"/>
</dbReference>
<accession>A0A161TJS2</accession>
<dbReference type="PROSITE" id="PS51186">
    <property type="entry name" value="GNAT"/>
    <property type="match status" value="1"/>
</dbReference>
<keyword evidence="2" id="KW-0808">Transferase</keyword>
<dbReference type="RefSeq" id="WP_066237418.1">
    <property type="nucleotide sequence ID" value="NZ_LRFC01000001.1"/>
</dbReference>
<dbReference type="PANTHER" id="PTHR43415:SF3">
    <property type="entry name" value="GNAT-FAMILY ACETYLTRANSFERASE"/>
    <property type="match status" value="1"/>
</dbReference>
<evidence type="ECO:0000313" key="3">
    <source>
        <dbReference type="Proteomes" id="UP000076567"/>
    </source>
</evidence>
<organism evidence="2 3">
    <name type="scientific">Fictibacillus phosphorivorans</name>
    <dbReference type="NCBI Taxonomy" id="1221500"/>
    <lineage>
        <taxon>Bacteria</taxon>
        <taxon>Bacillati</taxon>
        <taxon>Bacillota</taxon>
        <taxon>Bacilli</taxon>
        <taxon>Bacillales</taxon>
        <taxon>Fictibacillaceae</taxon>
        <taxon>Fictibacillus</taxon>
    </lineage>
</organism>
<dbReference type="SUPFAM" id="SSF55729">
    <property type="entry name" value="Acyl-CoA N-acyltransferases (Nat)"/>
    <property type="match status" value="1"/>
</dbReference>
<dbReference type="EMBL" id="LRFC01000001">
    <property type="protein sequence ID" value="KZE69524.1"/>
    <property type="molecule type" value="Genomic_DNA"/>
</dbReference>
<comment type="caution">
    <text evidence="2">The sequence shown here is derived from an EMBL/GenBank/DDBJ whole genome shotgun (WGS) entry which is preliminary data.</text>
</comment>
<dbReference type="OrthoDB" id="9795206at2"/>
<dbReference type="AlphaFoldDB" id="A0A161TJS2"/>